<protein>
    <submittedName>
        <fullName evidence="1">Uncharacterized protein</fullName>
    </submittedName>
</protein>
<dbReference type="AlphaFoldDB" id="T0MAA1"/>
<keyword evidence="2" id="KW-1185">Reference proteome</keyword>
<dbReference type="HOGENOM" id="CLU_1354969_0_0_1"/>
<evidence type="ECO:0000313" key="1">
    <source>
        <dbReference type="EMBL" id="EQB60331.1"/>
    </source>
</evidence>
<evidence type="ECO:0000313" key="2">
    <source>
        <dbReference type="Proteomes" id="UP000053780"/>
    </source>
</evidence>
<name>T0MAA1_9MICR</name>
<accession>T0MAA1</accession>
<dbReference type="Proteomes" id="UP000053780">
    <property type="component" value="Unassembled WGS sequence"/>
</dbReference>
<proteinExistence type="predicted"/>
<reference evidence="1 2" key="1">
    <citation type="journal article" date="2013" name="BMC Genomics">
        <title>Genome sequencing and comparative genomics of honey bee microsporidia, Nosema apis reveal novel insights into host-parasite interactions.</title>
        <authorList>
            <person name="Chen Yp."/>
            <person name="Pettis J.S."/>
            <person name="Zhao Y."/>
            <person name="Liu X."/>
            <person name="Tallon L.J."/>
            <person name="Sadzewicz L.D."/>
            <person name="Li R."/>
            <person name="Zheng H."/>
            <person name="Huang S."/>
            <person name="Zhang X."/>
            <person name="Hamilton M.C."/>
            <person name="Pernal S.F."/>
            <person name="Melathopoulos A.P."/>
            <person name="Yan X."/>
            <person name="Evans J.D."/>
        </authorList>
    </citation>
    <scope>NUCLEOTIDE SEQUENCE [LARGE SCALE GENOMIC DNA]</scope>
    <source>
        <strain evidence="1 2">BRL 01</strain>
    </source>
</reference>
<sequence>MSQQLLLFINILTPILKHFTNIELTKPLQETIHECIMHRILSNQQDEYNIYIYSDDHIVLQRADGTFMSSKRNFNVSIEYYTILRNHILNLYAFEDSHRCNDKVINICKDINDENFNTLCDYSVIDRRLNRCKLMNFEYQIGDLLFEICRLENDEVDVIFENDFVTIYKFDDNFVEENSIDREMFDRKIEQRDEKNIVENKL</sequence>
<gene>
    <name evidence="1" type="ORF">NAPIS_ORF02108</name>
</gene>
<dbReference type="VEuPathDB" id="MicrosporidiaDB:NAPIS_ORF02108"/>
<dbReference type="EMBL" id="KE647306">
    <property type="protein sequence ID" value="EQB60331.1"/>
    <property type="molecule type" value="Genomic_DNA"/>
</dbReference>
<organism evidence="1 2">
    <name type="scientific">Vairimorpha apis BRL 01</name>
    <dbReference type="NCBI Taxonomy" id="1037528"/>
    <lineage>
        <taxon>Eukaryota</taxon>
        <taxon>Fungi</taxon>
        <taxon>Fungi incertae sedis</taxon>
        <taxon>Microsporidia</taxon>
        <taxon>Nosematidae</taxon>
        <taxon>Vairimorpha</taxon>
    </lineage>
</organism>